<dbReference type="GO" id="GO:0005886">
    <property type="term" value="C:plasma membrane"/>
    <property type="evidence" value="ECO:0007669"/>
    <property type="project" value="UniProtKB-SubCell"/>
</dbReference>
<evidence type="ECO:0000256" key="14">
    <source>
        <dbReference type="HAMAP-Rule" id="MF_01458"/>
    </source>
</evidence>
<comment type="function">
    <text evidence="14">Acts as a processive, ATP-dependent zinc metallopeptidase for both cytoplasmic and membrane proteins. Plays a role in the quality control of integral membrane proteins.</text>
</comment>
<feature type="domain" description="AAA+ ATPase" evidence="17">
    <location>
        <begin position="275"/>
        <end position="411"/>
    </location>
</feature>
<dbReference type="NCBIfam" id="TIGR01241">
    <property type="entry name" value="FtsH_fam"/>
    <property type="match status" value="1"/>
</dbReference>
<dbReference type="RefSeq" id="WP_038102918.1">
    <property type="nucleotide sequence ID" value="NZ_JFDP01000055.1"/>
</dbReference>
<dbReference type="HAMAP" id="MF_01458">
    <property type="entry name" value="FtsH"/>
    <property type="match status" value="1"/>
</dbReference>
<sequence>MQIKNWLRNLFASDPKDSSKEPNRIDDLSQPKPQNKTPENKRRRNQKIITWIIVIALISTIVGVIIYFATRRPYDEVFVKQAQTEQRVVKITKANPTNDYSQPEVLTFDENNIRNAEVTIKTGNSYRVVASTINSPKKFSFTVVKEGIEKFRIGETLIHVPINQTATGSETNNWNWFIGIILEKAKLPNPGFNPQVIISPLISIIFIAIMIYVMSRMARAQNESLLGTGKTNAKLTKSNVRFTDVAGIAEVKQELIEIVDFLKDPRKYVAAGARIPKGVILYGPPGTGKTLIAKAVAGEANVPFFQTTGSAFEDTFVGVGARRIRELFEKARKAAPAIIFIDEIDSVAKKRGNSLTAVQDQTINQLLSELDGFETSSGVIVMAATNRLDTLDDAVLRPGRFDRHISVNLPDIAEREQILKIHSRNKNLSAKVNLKDIARRTPGFSGAQLENTLNEAALLSVRDNKTVITMKHLDEAIDRVIAGPSRPNKVITDRERKQIAYHEAGHALVGLYTPGVDVVQKITIVARGRAAGYTLQTPEKQENILQRKLDLIGRIRVALGGRAAEELIFGVDEITTGAANDFYKITLIARAMVASYGMTSLGLTQHILTEGVENPYRNNYSEQTAQQIDVEVEKIIQQEYAFVKELILKHRDEMDMIVETLLELETILKPQIDYIHEHKELPKEVIEAREKRLADEAKKSDDDAEEADVVDEQSTNKQN</sequence>
<feature type="region of interest" description="Disordered" evidence="16">
    <location>
        <begin position="12"/>
        <end position="42"/>
    </location>
</feature>
<organism evidence="18 19">
    <name type="scientific">Ureaplasma diversum NCTC 246</name>
    <dbReference type="NCBI Taxonomy" id="1188241"/>
    <lineage>
        <taxon>Bacteria</taxon>
        <taxon>Bacillati</taxon>
        <taxon>Mycoplasmatota</taxon>
        <taxon>Mycoplasmoidales</taxon>
        <taxon>Mycoplasmoidaceae</taxon>
        <taxon>Ureaplasma</taxon>
    </lineage>
</organism>
<keyword evidence="5 14" id="KW-0812">Transmembrane</keyword>
<evidence type="ECO:0000256" key="6">
    <source>
        <dbReference type="ARBA" id="ARBA00022723"/>
    </source>
</evidence>
<dbReference type="OrthoDB" id="9809379at2"/>
<name>A0A084EYB3_9BACT</name>
<dbReference type="EMBL" id="JFDP01000055">
    <property type="protein sequence ID" value="KEZ22955.1"/>
    <property type="molecule type" value="Genomic_DNA"/>
</dbReference>
<evidence type="ECO:0000256" key="3">
    <source>
        <dbReference type="ARBA" id="ARBA00022475"/>
    </source>
</evidence>
<dbReference type="PANTHER" id="PTHR23076">
    <property type="entry name" value="METALLOPROTEASE M41 FTSH"/>
    <property type="match status" value="1"/>
</dbReference>
<dbReference type="InterPro" id="IPR000642">
    <property type="entry name" value="Peptidase_M41"/>
</dbReference>
<feature type="binding site" evidence="14">
    <location>
        <position position="502"/>
    </location>
    <ligand>
        <name>Zn(2+)</name>
        <dbReference type="ChEBI" id="CHEBI:29105"/>
        <note>catalytic</note>
    </ligand>
</feature>
<evidence type="ECO:0000256" key="8">
    <source>
        <dbReference type="ARBA" id="ARBA00022801"/>
    </source>
</evidence>
<feature type="compositionally biased region" description="Acidic residues" evidence="16">
    <location>
        <begin position="702"/>
        <end position="711"/>
    </location>
</feature>
<proteinExistence type="inferred from homology"/>
<evidence type="ECO:0000256" key="11">
    <source>
        <dbReference type="ARBA" id="ARBA00022989"/>
    </source>
</evidence>
<keyword evidence="7 14" id="KW-0547">Nucleotide-binding</keyword>
<keyword evidence="12 14" id="KW-0482">Metalloprotease</keyword>
<dbReference type="EC" id="3.4.24.-" evidence="14"/>
<evidence type="ECO:0000313" key="18">
    <source>
        <dbReference type="EMBL" id="KEZ22955.1"/>
    </source>
</evidence>
<dbReference type="Gene3D" id="1.20.58.760">
    <property type="entry name" value="Peptidase M41"/>
    <property type="match status" value="1"/>
</dbReference>
<evidence type="ECO:0000256" key="9">
    <source>
        <dbReference type="ARBA" id="ARBA00022833"/>
    </source>
</evidence>
<dbReference type="Pfam" id="PF01434">
    <property type="entry name" value="Peptidase_M41"/>
    <property type="match status" value="1"/>
</dbReference>
<accession>A0A084EYB3</accession>
<evidence type="ECO:0000256" key="12">
    <source>
        <dbReference type="ARBA" id="ARBA00023049"/>
    </source>
</evidence>
<feature type="compositionally biased region" description="Basic and acidic residues" evidence="16">
    <location>
        <begin position="14"/>
        <end position="29"/>
    </location>
</feature>
<keyword evidence="6 14" id="KW-0479">Metal-binding</keyword>
<dbReference type="GO" id="GO:0030163">
    <property type="term" value="P:protein catabolic process"/>
    <property type="evidence" value="ECO:0007669"/>
    <property type="project" value="UniProtKB-UniRule"/>
</dbReference>
<dbReference type="PANTHER" id="PTHR23076:SF97">
    <property type="entry name" value="ATP-DEPENDENT ZINC METALLOPROTEASE YME1L1"/>
    <property type="match status" value="1"/>
</dbReference>
<comment type="subunit">
    <text evidence="14">Homohexamer.</text>
</comment>
<reference evidence="18 19" key="1">
    <citation type="submission" date="2014-02" db="EMBL/GenBank/DDBJ databases">
        <title>Genome sequence of Ureaplasma diversum strain 246.</title>
        <authorList>
            <person name="Sirand-Pugnet P."/>
            <person name="Breton M."/>
            <person name="Dordet-Frisoni E."/>
            <person name="Baranowski E."/>
            <person name="Barre A."/>
            <person name="Couture C."/>
            <person name="Dupuy V."/>
            <person name="Gaurivaud P."/>
            <person name="Jacob D."/>
            <person name="Lemaitre C."/>
            <person name="Manso-Silvan L."/>
            <person name="Nikolski M."/>
            <person name="Nouvel L.-X."/>
            <person name="Poumarat F."/>
            <person name="Tardy F."/>
            <person name="Thebault P."/>
            <person name="Theil S."/>
            <person name="Citti C."/>
            <person name="Thiaucourt F."/>
            <person name="Blanchard A."/>
        </authorList>
    </citation>
    <scope>NUCLEOTIDE SEQUENCE [LARGE SCALE GENOMIC DNA]</scope>
    <source>
        <strain evidence="18 19">NCTC 246</strain>
    </source>
</reference>
<dbReference type="InterPro" id="IPR037219">
    <property type="entry name" value="Peptidase_M41-like"/>
</dbReference>
<evidence type="ECO:0000256" key="15">
    <source>
        <dbReference type="RuleBase" id="RU003651"/>
    </source>
</evidence>
<keyword evidence="10 14" id="KW-0067">ATP-binding</keyword>
<dbReference type="CDD" id="cd19501">
    <property type="entry name" value="RecA-like_FtsH"/>
    <property type="match status" value="1"/>
</dbReference>
<evidence type="ECO:0000256" key="10">
    <source>
        <dbReference type="ARBA" id="ARBA00022840"/>
    </source>
</evidence>
<dbReference type="InterPro" id="IPR041569">
    <property type="entry name" value="AAA_lid_3"/>
</dbReference>
<comment type="cofactor">
    <cofactor evidence="14">
        <name>Zn(2+)</name>
        <dbReference type="ChEBI" id="CHEBI:29105"/>
    </cofactor>
    <text evidence="14">Binds 1 zinc ion per subunit.</text>
</comment>
<comment type="subcellular location">
    <subcellularLocation>
        <location evidence="14">Cell membrane</location>
        <topology evidence="14">Multi-pass membrane protein</topology>
        <orientation evidence="14">Cytoplasmic side</orientation>
    </subcellularLocation>
    <subcellularLocation>
        <location evidence="1">Membrane</location>
    </subcellularLocation>
</comment>
<dbReference type="SMART" id="SM00382">
    <property type="entry name" value="AAA"/>
    <property type="match status" value="1"/>
</dbReference>
<dbReference type="SUPFAM" id="SSF52540">
    <property type="entry name" value="P-loop containing nucleoside triphosphate hydrolases"/>
    <property type="match status" value="1"/>
</dbReference>
<dbReference type="GO" id="GO:0004222">
    <property type="term" value="F:metalloendopeptidase activity"/>
    <property type="evidence" value="ECO:0007669"/>
    <property type="project" value="InterPro"/>
</dbReference>
<feature type="compositionally biased region" description="Basic and acidic residues" evidence="16">
    <location>
        <begin position="692"/>
        <end position="701"/>
    </location>
</feature>
<keyword evidence="13 14" id="KW-0472">Membrane</keyword>
<evidence type="ECO:0000256" key="13">
    <source>
        <dbReference type="ARBA" id="ARBA00023136"/>
    </source>
</evidence>
<comment type="caution">
    <text evidence="14">Lacks conserved residue(s) required for the propagation of feature annotation.</text>
</comment>
<keyword evidence="11 14" id="KW-1133">Transmembrane helix</keyword>
<dbReference type="FunFam" id="1.10.8.60:FF:000001">
    <property type="entry name" value="ATP-dependent zinc metalloprotease FtsH"/>
    <property type="match status" value="1"/>
</dbReference>
<protein>
    <recommendedName>
        <fullName evidence="14">ATP-dependent zinc metalloprotease FtsH</fullName>
        <ecNumber evidence="14">3.4.24.-</ecNumber>
    </recommendedName>
</protein>
<evidence type="ECO:0000256" key="4">
    <source>
        <dbReference type="ARBA" id="ARBA00022670"/>
    </source>
</evidence>
<feature type="binding site" evidence="14">
    <location>
        <position position="506"/>
    </location>
    <ligand>
        <name>Zn(2+)</name>
        <dbReference type="ChEBI" id="CHEBI:29105"/>
        <note>catalytic</note>
    </ligand>
</feature>
<evidence type="ECO:0000313" key="19">
    <source>
        <dbReference type="Proteomes" id="UP000028537"/>
    </source>
</evidence>
<comment type="similarity">
    <text evidence="2 14">In the C-terminal section; belongs to the peptidase M41 family.</text>
</comment>
<dbReference type="Gene3D" id="3.40.50.300">
    <property type="entry name" value="P-loop containing nucleotide triphosphate hydrolases"/>
    <property type="match status" value="1"/>
</dbReference>
<keyword evidence="4 14" id="KW-0645">Protease</keyword>
<gene>
    <name evidence="14 18" type="primary">ftsH</name>
    <name evidence="18" type="ORF">UDIV_4510</name>
</gene>
<feature type="region of interest" description="Disordered" evidence="16">
    <location>
        <begin position="692"/>
        <end position="719"/>
    </location>
</feature>
<comment type="similarity">
    <text evidence="15">Belongs to the AAA ATPase family.</text>
</comment>
<dbReference type="InterPro" id="IPR027417">
    <property type="entry name" value="P-loop_NTPase"/>
</dbReference>
<evidence type="ECO:0000259" key="17">
    <source>
        <dbReference type="SMART" id="SM00382"/>
    </source>
</evidence>
<dbReference type="GO" id="GO:0005524">
    <property type="term" value="F:ATP binding"/>
    <property type="evidence" value="ECO:0007669"/>
    <property type="project" value="UniProtKB-UniRule"/>
</dbReference>
<dbReference type="GO" id="GO:0004176">
    <property type="term" value="F:ATP-dependent peptidase activity"/>
    <property type="evidence" value="ECO:0007669"/>
    <property type="project" value="InterPro"/>
</dbReference>
<dbReference type="InterPro" id="IPR003593">
    <property type="entry name" value="AAA+_ATPase"/>
</dbReference>
<dbReference type="Proteomes" id="UP000028537">
    <property type="component" value="Unassembled WGS sequence"/>
</dbReference>
<dbReference type="Pfam" id="PF17862">
    <property type="entry name" value="AAA_lid_3"/>
    <property type="match status" value="1"/>
</dbReference>
<dbReference type="InterPro" id="IPR003959">
    <property type="entry name" value="ATPase_AAA_core"/>
</dbReference>
<evidence type="ECO:0000256" key="7">
    <source>
        <dbReference type="ARBA" id="ARBA00022741"/>
    </source>
</evidence>
<evidence type="ECO:0000256" key="16">
    <source>
        <dbReference type="SAM" id="MobiDB-lite"/>
    </source>
</evidence>
<dbReference type="eggNOG" id="COG0465">
    <property type="taxonomic scope" value="Bacteria"/>
</dbReference>
<dbReference type="Pfam" id="PF00004">
    <property type="entry name" value="AAA"/>
    <property type="match status" value="1"/>
</dbReference>
<evidence type="ECO:0000256" key="1">
    <source>
        <dbReference type="ARBA" id="ARBA00004370"/>
    </source>
</evidence>
<feature type="binding site" evidence="14">
    <location>
        <position position="581"/>
    </location>
    <ligand>
        <name>Zn(2+)</name>
        <dbReference type="ChEBI" id="CHEBI:29105"/>
        <note>catalytic</note>
    </ligand>
</feature>
<keyword evidence="19" id="KW-1185">Reference proteome</keyword>
<comment type="caution">
    <text evidence="18">The sequence shown here is derived from an EMBL/GenBank/DDBJ whole genome shotgun (WGS) entry which is preliminary data.</text>
</comment>
<keyword evidence="9 14" id="KW-0862">Zinc</keyword>
<dbReference type="Gene3D" id="1.10.8.60">
    <property type="match status" value="1"/>
</dbReference>
<dbReference type="FunFam" id="3.40.50.300:FF:000352">
    <property type="entry name" value="ATP-dependent zinc metalloprotease FTSH 7, chloroplastic"/>
    <property type="match status" value="1"/>
</dbReference>
<dbReference type="GO" id="GO:0006508">
    <property type="term" value="P:proteolysis"/>
    <property type="evidence" value="ECO:0007669"/>
    <property type="project" value="UniProtKB-KW"/>
</dbReference>
<keyword evidence="8 14" id="KW-0378">Hydrolase</keyword>
<dbReference type="AlphaFoldDB" id="A0A084EYB3"/>
<dbReference type="GO" id="GO:0016887">
    <property type="term" value="F:ATP hydrolysis activity"/>
    <property type="evidence" value="ECO:0007669"/>
    <property type="project" value="UniProtKB-UniRule"/>
</dbReference>
<dbReference type="GO" id="GO:0008270">
    <property type="term" value="F:zinc ion binding"/>
    <property type="evidence" value="ECO:0007669"/>
    <property type="project" value="UniProtKB-UniRule"/>
</dbReference>
<dbReference type="InterPro" id="IPR005936">
    <property type="entry name" value="FtsH"/>
</dbReference>
<feature type="active site" evidence="14">
    <location>
        <position position="503"/>
    </location>
</feature>
<dbReference type="PROSITE" id="PS00674">
    <property type="entry name" value="AAA"/>
    <property type="match status" value="1"/>
</dbReference>
<dbReference type="GO" id="GO:0005737">
    <property type="term" value="C:cytoplasm"/>
    <property type="evidence" value="ECO:0007669"/>
    <property type="project" value="UniProtKB-ARBA"/>
</dbReference>
<dbReference type="FunFam" id="1.20.58.760:FF:000001">
    <property type="entry name" value="ATP-dependent zinc metalloprotease FtsH"/>
    <property type="match status" value="1"/>
</dbReference>
<comment type="similarity">
    <text evidence="14">In the central section; belongs to the AAA ATPase family.</text>
</comment>
<feature type="binding site" evidence="14">
    <location>
        <begin position="283"/>
        <end position="290"/>
    </location>
    <ligand>
        <name>ATP</name>
        <dbReference type="ChEBI" id="CHEBI:30616"/>
    </ligand>
</feature>
<evidence type="ECO:0000256" key="5">
    <source>
        <dbReference type="ARBA" id="ARBA00022692"/>
    </source>
</evidence>
<evidence type="ECO:0000256" key="2">
    <source>
        <dbReference type="ARBA" id="ARBA00010044"/>
    </source>
</evidence>
<feature type="transmembrane region" description="Helical" evidence="14">
    <location>
        <begin position="48"/>
        <end position="69"/>
    </location>
</feature>
<dbReference type="InterPro" id="IPR003960">
    <property type="entry name" value="ATPase_AAA_CS"/>
</dbReference>
<dbReference type="SUPFAM" id="SSF140990">
    <property type="entry name" value="FtsH protease domain-like"/>
    <property type="match status" value="1"/>
</dbReference>
<keyword evidence="3 14" id="KW-1003">Cell membrane</keyword>